<dbReference type="Proteomes" id="UP000602745">
    <property type="component" value="Unassembled WGS sequence"/>
</dbReference>
<accession>A0A8J2YMM8</accession>
<proteinExistence type="inferred from homology"/>
<evidence type="ECO:0000256" key="7">
    <source>
        <dbReference type="SAM" id="Phobius"/>
    </source>
</evidence>
<evidence type="ECO:0000256" key="1">
    <source>
        <dbReference type="ARBA" id="ARBA00004651"/>
    </source>
</evidence>
<evidence type="ECO:0000256" key="2">
    <source>
        <dbReference type="ARBA" id="ARBA00006228"/>
    </source>
</evidence>
<dbReference type="GO" id="GO:0008324">
    <property type="term" value="F:monoatomic cation transmembrane transporter activity"/>
    <property type="evidence" value="ECO:0007669"/>
    <property type="project" value="InterPro"/>
</dbReference>
<dbReference type="AlphaFoldDB" id="A0A8J2YMM8"/>
<dbReference type="NCBIfam" id="NF006520">
    <property type="entry name" value="PRK08965.1-4"/>
    <property type="match status" value="1"/>
</dbReference>
<dbReference type="RefSeq" id="WP_188411039.1">
    <property type="nucleotide sequence ID" value="NZ_BMCP01000007.1"/>
</dbReference>
<comment type="similarity">
    <text evidence="2">Belongs to the CPA3 antiporters (TC 2.A.63) subunit E family.</text>
</comment>
<dbReference type="Pfam" id="PF01899">
    <property type="entry name" value="MNHE"/>
    <property type="match status" value="1"/>
</dbReference>
<organism evidence="8 9">
    <name type="scientific">Agaricicola taiwanensis</name>
    <dbReference type="NCBI Taxonomy" id="591372"/>
    <lineage>
        <taxon>Bacteria</taxon>
        <taxon>Pseudomonadati</taxon>
        <taxon>Pseudomonadota</taxon>
        <taxon>Alphaproteobacteria</taxon>
        <taxon>Rhodobacterales</taxon>
        <taxon>Paracoccaceae</taxon>
        <taxon>Agaricicola</taxon>
    </lineage>
</organism>
<feature type="transmembrane region" description="Helical" evidence="7">
    <location>
        <begin position="58"/>
        <end position="82"/>
    </location>
</feature>
<reference evidence="8" key="2">
    <citation type="submission" date="2020-09" db="EMBL/GenBank/DDBJ databases">
        <authorList>
            <person name="Sun Q."/>
            <person name="Sedlacek I."/>
        </authorList>
    </citation>
    <scope>NUCLEOTIDE SEQUENCE</scope>
    <source>
        <strain evidence="8">CCM 7684</strain>
    </source>
</reference>
<keyword evidence="3" id="KW-1003">Cell membrane</keyword>
<keyword evidence="6 7" id="KW-0472">Membrane</keyword>
<protein>
    <submittedName>
        <fullName evidence="8">Na+/H+ antiporter subunit E</fullName>
    </submittedName>
</protein>
<dbReference type="PANTHER" id="PTHR34584:SF1">
    <property type="entry name" value="NA(+)_H(+) ANTIPORTER SUBUNIT E1"/>
    <property type="match status" value="1"/>
</dbReference>
<evidence type="ECO:0000256" key="4">
    <source>
        <dbReference type="ARBA" id="ARBA00022692"/>
    </source>
</evidence>
<evidence type="ECO:0000313" key="9">
    <source>
        <dbReference type="Proteomes" id="UP000602745"/>
    </source>
</evidence>
<sequence length="161" mass="17775">MSRVLPYPLLTAGLILMWLLLNAFTPGHLILGTLLAVPASLAMAQLHPAKPRLHNWRAIARLAGVVIHDIAVSNISVARIMFSGARLPRTSGFVAVTLDLQDPTALALLAWIINNAPGTAWVEYRAATGRLLVHVLDLKDDQDWAEIIKNRYEPLLMEIFE</sequence>
<evidence type="ECO:0000256" key="3">
    <source>
        <dbReference type="ARBA" id="ARBA00022475"/>
    </source>
</evidence>
<evidence type="ECO:0000256" key="6">
    <source>
        <dbReference type="ARBA" id="ARBA00023136"/>
    </source>
</evidence>
<reference evidence="8" key="1">
    <citation type="journal article" date="2014" name="Int. J. Syst. Evol. Microbiol.">
        <title>Complete genome sequence of Corynebacterium casei LMG S-19264T (=DSM 44701T), isolated from a smear-ripened cheese.</title>
        <authorList>
            <consortium name="US DOE Joint Genome Institute (JGI-PGF)"/>
            <person name="Walter F."/>
            <person name="Albersmeier A."/>
            <person name="Kalinowski J."/>
            <person name="Ruckert C."/>
        </authorList>
    </citation>
    <scope>NUCLEOTIDE SEQUENCE</scope>
    <source>
        <strain evidence="8">CCM 7684</strain>
    </source>
</reference>
<gene>
    <name evidence="8" type="primary">phaE</name>
    <name evidence="8" type="ORF">GCM10007276_34140</name>
</gene>
<evidence type="ECO:0000256" key="5">
    <source>
        <dbReference type="ARBA" id="ARBA00022989"/>
    </source>
</evidence>
<keyword evidence="9" id="KW-1185">Reference proteome</keyword>
<evidence type="ECO:0000313" key="8">
    <source>
        <dbReference type="EMBL" id="GGE54241.1"/>
    </source>
</evidence>
<dbReference type="GO" id="GO:0005886">
    <property type="term" value="C:plasma membrane"/>
    <property type="evidence" value="ECO:0007669"/>
    <property type="project" value="UniProtKB-SubCell"/>
</dbReference>
<dbReference type="PANTHER" id="PTHR34584">
    <property type="entry name" value="NA(+)/H(+) ANTIPORTER SUBUNIT E1"/>
    <property type="match status" value="1"/>
</dbReference>
<dbReference type="EMBL" id="BMCP01000007">
    <property type="protein sequence ID" value="GGE54241.1"/>
    <property type="molecule type" value="Genomic_DNA"/>
</dbReference>
<name>A0A8J2YMM8_9RHOB</name>
<dbReference type="InterPro" id="IPR002758">
    <property type="entry name" value="Cation_antiport_E"/>
</dbReference>
<keyword evidence="4 7" id="KW-0812">Transmembrane</keyword>
<dbReference type="PIRSF" id="PIRSF019239">
    <property type="entry name" value="MrpE"/>
    <property type="match status" value="1"/>
</dbReference>
<comment type="caution">
    <text evidence="8">The sequence shown here is derived from an EMBL/GenBank/DDBJ whole genome shotgun (WGS) entry which is preliminary data.</text>
</comment>
<keyword evidence="5 7" id="KW-1133">Transmembrane helix</keyword>
<comment type="subcellular location">
    <subcellularLocation>
        <location evidence="1">Cell membrane</location>
        <topology evidence="1">Multi-pass membrane protein</topology>
    </subcellularLocation>
</comment>